<dbReference type="EMBL" id="BPWL01000010">
    <property type="protein sequence ID" value="GJJ14492.1"/>
    <property type="molecule type" value="Genomic_DNA"/>
</dbReference>
<evidence type="ECO:0000256" key="3">
    <source>
        <dbReference type="ARBA" id="ARBA00022989"/>
    </source>
</evidence>
<comment type="subcellular location">
    <subcellularLocation>
        <location evidence="1">Mitochondrion membrane</location>
        <topology evidence="1">Multi-pass membrane protein</topology>
    </subcellularLocation>
</comment>
<keyword evidence="9" id="KW-1185">Reference proteome</keyword>
<evidence type="ECO:0000313" key="9">
    <source>
        <dbReference type="Proteomes" id="UP001050691"/>
    </source>
</evidence>
<name>A0AAV5AIL4_9AGAM</name>
<evidence type="ECO:0000256" key="1">
    <source>
        <dbReference type="ARBA" id="ARBA00004225"/>
    </source>
</evidence>
<evidence type="ECO:0000256" key="6">
    <source>
        <dbReference type="SAM" id="MobiDB-lite"/>
    </source>
</evidence>
<organism evidence="8 9">
    <name type="scientific">Clathrus columnatus</name>
    <dbReference type="NCBI Taxonomy" id="1419009"/>
    <lineage>
        <taxon>Eukaryota</taxon>
        <taxon>Fungi</taxon>
        <taxon>Dikarya</taxon>
        <taxon>Basidiomycota</taxon>
        <taxon>Agaricomycotina</taxon>
        <taxon>Agaricomycetes</taxon>
        <taxon>Phallomycetidae</taxon>
        <taxon>Phallales</taxon>
        <taxon>Clathraceae</taxon>
        <taxon>Clathrus</taxon>
    </lineage>
</organism>
<evidence type="ECO:0000313" key="8">
    <source>
        <dbReference type="EMBL" id="GJJ14492.1"/>
    </source>
</evidence>
<dbReference type="GO" id="GO:0005741">
    <property type="term" value="C:mitochondrial outer membrane"/>
    <property type="evidence" value="ECO:0007669"/>
    <property type="project" value="TreeGrafter"/>
</dbReference>
<keyword evidence="4" id="KW-0496">Mitochondrion</keyword>
<dbReference type="PANTHER" id="PTHR28234:SF1">
    <property type="entry name" value="NUCLEAR CONTROL OF ATPASE PROTEIN 2"/>
    <property type="match status" value="1"/>
</dbReference>
<dbReference type="Proteomes" id="UP001050691">
    <property type="component" value="Unassembled WGS sequence"/>
</dbReference>
<evidence type="ECO:0000256" key="4">
    <source>
        <dbReference type="ARBA" id="ARBA00023128"/>
    </source>
</evidence>
<evidence type="ECO:0000256" key="7">
    <source>
        <dbReference type="SAM" id="Phobius"/>
    </source>
</evidence>
<keyword evidence="3 7" id="KW-1133">Transmembrane helix</keyword>
<dbReference type="PANTHER" id="PTHR28234">
    <property type="entry name" value="NUCLEAR CONTROL OF ATPASE PROTEIN 2"/>
    <property type="match status" value="1"/>
</dbReference>
<comment type="caution">
    <text evidence="8">The sequence shown here is derived from an EMBL/GenBank/DDBJ whole genome shotgun (WGS) entry which is preliminary data.</text>
</comment>
<feature type="region of interest" description="Disordered" evidence="6">
    <location>
        <begin position="475"/>
        <end position="507"/>
    </location>
</feature>
<evidence type="ECO:0008006" key="10">
    <source>
        <dbReference type="Google" id="ProtNLM"/>
    </source>
</evidence>
<keyword evidence="2 7" id="KW-0812">Transmembrane</keyword>
<feature type="transmembrane region" description="Helical" evidence="7">
    <location>
        <begin position="374"/>
        <end position="396"/>
    </location>
</feature>
<evidence type="ECO:0000256" key="5">
    <source>
        <dbReference type="ARBA" id="ARBA00023136"/>
    </source>
</evidence>
<dbReference type="InterPro" id="IPR013946">
    <property type="entry name" value="NCA2-like"/>
</dbReference>
<evidence type="ECO:0000256" key="2">
    <source>
        <dbReference type="ARBA" id="ARBA00022692"/>
    </source>
</evidence>
<dbReference type="AlphaFoldDB" id="A0AAV5AIL4"/>
<dbReference type="Pfam" id="PF08637">
    <property type="entry name" value="NCA2"/>
    <property type="match status" value="1"/>
</dbReference>
<feature type="region of interest" description="Disordered" evidence="6">
    <location>
        <begin position="138"/>
        <end position="161"/>
    </location>
</feature>
<proteinExistence type="predicted"/>
<feature type="compositionally biased region" description="Polar residues" evidence="6">
    <location>
        <begin position="138"/>
        <end position="148"/>
    </location>
</feature>
<gene>
    <name evidence="8" type="ORF">Clacol_008756</name>
</gene>
<sequence>MSTSTTIEKFRELCIRLESEQNVEIEATEYLENECSKNFQPDAEFEQEVNALVNLLTSRLYTRITDNYLREATYADDEASWWSYLEQSSHLELTWYLLQKSLRDDSAERLGKLVSLQPIYSQSNFKSSLPALFIITSGRPSSDTNDPQAQEKEESFSMSQPPSQLLHTLNDVLELQKNTFHSLLTPHLKPSTLTLTWPKLILVPSVTFILFRMIYTPGPSNISTYSMLKTTFFQIQSTAVGFWRNYLLEPLREILDTMRTGGSESTRLVNPQGVQADIESLHRMAISLTRDTYPHTVPSKAPQAYTPALDELTAQIMSGDLTPVLKIYESDLRSPLRSALTGSLIRSLLIQVQRMKVDLSTTLQSLDKLLHSQALTFALVGVAPSLVITYSFLSALRTFVIGANRRARFGGVKKRRAVWSVMRRIERILVYSETIPHDKVNTTYNNPQNTLPPLAQGHLLISLSHLRTFAHNHFPSYSSSPSKTRRNSPADFKSELAGKPSSGSGTTINTFSRIQKHSHRTEQNALAAFLSDIDDLSDPILGKDAKLRVVDRMWRNWGTLLGWGEMGGESWTA</sequence>
<keyword evidence="5 7" id="KW-0472">Membrane</keyword>
<accession>A0AAV5AIL4</accession>
<protein>
    <recommendedName>
        <fullName evidence="10">Nuclear control of ATPase protein 2</fullName>
    </recommendedName>
</protein>
<reference evidence="8" key="1">
    <citation type="submission" date="2021-10" db="EMBL/GenBank/DDBJ databases">
        <title>De novo Genome Assembly of Clathrus columnatus (Basidiomycota, Fungi) Using Illumina and Nanopore Sequence Data.</title>
        <authorList>
            <person name="Ogiso-Tanaka E."/>
            <person name="Itagaki H."/>
            <person name="Hosoya T."/>
            <person name="Hosaka K."/>
        </authorList>
    </citation>
    <scope>NUCLEOTIDE SEQUENCE</scope>
    <source>
        <strain evidence="8">MO-923</strain>
    </source>
</reference>